<keyword evidence="2" id="KW-1185">Reference proteome</keyword>
<accession>A0ABT3PI95</accession>
<dbReference type="EMBL" id="JAGGJA010000001">
    <property type="protein sequence ID" value="MCW9705652.1"/>
    <property type="molecule type" value="Genomic_DNA"/>
</dbReference>
<gene>
    <name evidence="1" type="ORF">J6I44_02235</name>
</gene>
<evidence type="ECO:0000313" key="1">
    <source>
        <dbReference type="EMBL" id="MCW9705652.1"/>
    </source>
</evidence>
<protein>
    <recommendedName>
        <fullName evidence="3">HNH endonuclease</fullName>
    </recommendedName>
</protein>
<proteinExistence type="predicted"/>
<reference evidence="1 2" key="1">
    <citation type="submission" date="2021-03" db="EMBL/GenBank/DDBJ databases">
        <title>Aliifodinibius sp. nov., a new bacterium isolated from saline soil.</title>
        <authorList>
            <person name="Galisteo C."/>
            <person name="De La Haba R."/>
            <person name="Sanchez-Porro C."/>
            <person name="Ventosa A."/>
        </authorList>
    </citation>
    <scope>NUCLEOTIDE SEQUENCE [LARGE SCALE GENOMIC DNA]</scope>
    <source>
        <strain evidence="1 2">1BSP15-2V2</strain>
    </source>
</reference>
<sequence length="270" mass="31658">MAEKPKRLEPKKDTLRELFLKSGNQCAHPDCKEVMMDDNGVFIGQLCHIEAALPGGERFNPDQSNEDRRHFDNLMLMCYTHHQVTNDVKEYPVERLKKIKATHEERYTNVEDKIFDSITDKTKKIDKKPPSDLSTISDSLNWNLKEEQLEVTERDIRDFFEVLSDVPENSRRVYTIMIERYEEDFFDYVVNPEELEEVTKTSSEELLKHIRILNRYDLTSMPYTNIDDKPEVEILKINGWGIPITLLEFAEKENIELSKLIVDLNFGLLG</sequence>
<evidence type="ECO:0008006" key="3">
    <source>
        <dbReference type="Google" id="ProtNLM"/>
    </source>
</evidence>
<evidence type="ECO:0000313" key="2">
    <source>
        <dbReference type="Proteomes" id="UP001207918"/>
    </source>
</evidence>
<dbReference type="Proteomes" id="UP001207918">
    <property type="component" value="Unassembled WGS sequence"/>
</dbReference>
<organism evidence="1 2">
    <name type="scientific">Fodinibius salsisoli</name>
    <dbReference type="NCBI Taxonomy" id="2820877"/>
    <lineage>
        <taxon>Bacteria</taxon>
        <taxon>Pseudomonadati</taxon>
        <taxon>Balneolota</taxon>
        <taxon>Balneolia</taxon>
        <taxon>Balneolales</taxon>
        <taxon>Balneolaceae</taxon>
        <taxon>Fodinibius</taxon>
    </lineage>
</organism>
<comment type="caution">
    <text evidence="1">The sequence shown here is derived from an EMBL/GenBank/DDBJ whole genome shotgun (WGS) entry which is preliminary data.</text>
</comment>
<dbReference type="RefSeq" id="WP_265764317.1">
    <property type="nucleotide sequence ID" value="NZ_JAGGJA010000001.1"/>
</dbReference>
<name>A0ABT3PI95_9BACT</name>